<keyword evidence="1" id="KW-0539">Nucleus</keyword>
<dbReference type="AlphaFoldDB" id="A0A364KXS0"/>
<dbReference type="GO" id="GO:0008270">
    <property type="term" value="F:zinc ion binding"/>
    <property type="evidence" value="ECO:0007669"/>
    <property type="project" value="InterPro"/>
</dbReference>
<evidence type="ECO:0000259" key="2">
    <source>
        <dbReference type="Pfam" id="PF04082"/>
    </source>
</evidence>
<evidence type="ECO:0000256" key="1">
    <source>
        <dbReference type="ARBA" id="ARBA00023242"/>
    </source>
</evidence>
<dbReference type="STRING" id="1196081.A0A364KXS0"/>
<comment type="caution">
    <text evidence="3">The sequence shown here is derived from an EMBL/GenBank/DDBJ whole genome shotgun (WGS) entry which is preliminary data.</text>
</comment>
<dbReference type="GO" id="GO:0003677">
    <property type="term" value="F:DNA binding"/>
    <property type="evidence" value="ECO:0007669"/>
    <property type="project" value="InterPro"/>
</dbReference>
<reference evidence="3 4" key="1">
    <citation type="journal article" date="2017" name="Biotechnol. Biofuels">
        <title>Differential beta-glucosidase expression as a function of carbon source availability in Talaromyces amestolkiae: a genomic and proteomic approach.</title>
        <authorList>
            <person name="de Eugenio L.I."/>
            <person name="Mendez-Liter J.A."/>
            <person name="Nieto-Dominguez M."/>
            <person name="Alonso L."/>
            <person name="Gil-Munoz J."/>
            <person name="Barriuso J."/>
            <person name="Prieto A."/>
            <person name="Martinez M.J."/>
        </authorList>
    </citation>
    <scope>NUCLEOTIDE SEQUENCE [LARGE SCALE GENOMIC DNA]</scope>
    <source>
        <strain evidence="3 4">CIB</strain>
    </source>
</reference>
<dbReference type="Pfam" id="PF04082">
    <property type="entry name" value="Fungal_trans"/>
    <property type="match status" value="1"/>
</dbReference>
<dbReference type="OrthoDB" id="2123952at2759"/>
<proteinExistence type="predicted"/>
<dbReference type="InterPro" id="IPR007219">
    <property type="entry name" value="XnlR_reg_dom"/>
</dbReference>
<sequence>MNEKSFAAHLERWTAESSRPHADNSPYTIPVFIQLIPKSQAQDMFEVAFDEINYTIPLFDVPILTSLLEEHYADPDPSPGKNPPRWAMINIALAVAFQSRASSCSQSEMAKLSWAFFKNAFSMYPTIVLRGDGVLAVEALLAMAVFTQGTNDTRTNSTLVSASARLSLTIGLHQKSYYSHLDAVTANRCMRAFWMSYVLDKDVETSTGIPSIYDDSVTGLPYTDIIAVSPSSFDTSTDLPSLLFRSRVGLAVIISDIKMRLVNGLSRNESYPQVLGEVVELDRRLKVWKEGLPSSIHPDHVNWSKIPLAAKESILILYFVYYQALISTHNFAASLEPNGAISQAISSKDIQASAASQIIKMLHYLPPQQPGRLW</sequence>
<name>A0A364KXS0_TALAM</name>
<organism evidence="3 4">
    <name type="scientific">Talaromyces amestolkiae</name>
    <dbReference type="NCBI Taxonomy" id="1196081"/>
    <lineage>
        <taxon>Eukaryota</taxon>
        <taxon>Fungi</taxon>
        <taxon>Dikarya</taxon>
        <taxon>Ascomycota</taxon>
        <taxon>Pezizomycotina</taxon>
        <taxon>Eurotiomycetes</taxon>
        <taxon>Eurotiomycetidae</taxon>
        <taxon>Eurotiales</taxon>
        <taxon>Trichocomaceae</taxon>
        <taxon>Talaromyces</taxon>
        <taxon>Talaromyces sect. Talaromyces</taxon>
    </lineage>
</organism>
<dbReference type="Proteomes" id="UP000249363">
    <property type="component" value="Unassembled WGS sequence"/>
</dbReference>
<evidence type="ECO:0000313" key="3">
    <source>
        <dbReference type="EMBL" id="RAO68329.1"/>
    </source>
</evidence>
<dbReference type="GO" id="GO:0003700">
    <property type="term" value="F:DNA-binding transcription factor activity"/>
    <property type="evidence" value="ECO:0007669"/>
    <property type="project" value="InterPro"/>
</dbReference>
<evidence type="ECO:0000313" key="4">
    <source>
        <dbReference type="Proteomes" id="UP000249363"/>
    </source>
</evidence>
<dbReference type="RefSeq" id="XP_040732845.1">
    <property type="nucleotide sequence ID" value="XM_040876697.1"/>
</dbReference>
<dbReference type="GO" id="GO:0006351">
    <property type="term" value="P:DNA-templated transcription"/>
    <property type="evidence" value="ECO:0007669"/>
    <property type="project" value="InterPro"/>
</dbReference>
<gene>
    <name evidence="3" type="ORF">BHQ10_004341</name>
</gene>
<dbReference type="CDD" id="cd12148">
    <property type="entry name" value="fungal_TF_MHR"/>
    <property type="match status" value="1"/>
</dbReference>
<accession>A0A364KXS0</accession>
<dbReference type="InterPro" id="IPR050987">
    <property type="entry name" value="AtrR-like"/>
</dbReference>
<dbReference type="EMBL" id="MIKG01000007">
    <property type="protein sequence ID" value="RAO68329.1"/>
    <property type="molecule type" value="Genomic_DNA"/>
</dbReference>
<dbReference type="PANTHER" id="PTHR46910">
    <property type="entry name" value="TRANSCRIPTION FACTOR PDR1"/>
    <property type="match status" value="1"/>
</dbReference>
<dbReference type="PANTHER" id="PTHR46910:SF25">
    <property type="entry name" value="ABC-TRANSPORTER-REGULATING TRANSCRIPTION FACTOR"/>
    <property type="match status" value="1"/>
</dbReference>
<dbReference type="GeneID" id="63793557"/>
<feature type="domain" description="Xylanolytic transcriptional activator regulatory" evidence="2">
    <location>
        <begin position="86"/>
        <end position="289"/>
    </location>
</feature>
<protein>
    <recommendedName>
        <fullName evidence="2">Xylanolytic transcriptional activator regulatory domain-containing protein</fullName>
    </recommendedName>
</protein>
<keyword evidence="4" id="KW-1185">Reference proteome</keyword>